<feature type="transmembrane region" description="Helical" evidence="9">
    <location>
        <begin position="21"/>
        <end position="41"/>
    </location>
</feature>
<gene>
    <name evidence="10" type="primary">yedE</name>
    <name evidence="10" type="ORF">NYG85_03130</name>
</gene>
<feature type="transmembrane region" description="Helical" evidence="9">
    <location>
        <begin position="80"/>
        <end position="97"/>
    </location>
</feature>
<dbReference type="EMBL" id="JANURM010000002">
    <property type="protein sequence ID" value="MDL0088370.1"/>
    <property type="molecule type" value="Genomic_DNA"/>
</dbReference>
<dbReference type="PROSITE" id="PS00242">
    <property type="entry name" value="INTEGRIN_ALPHA"/>
    <property type="match status" value="1"/>
</dbReference>
<evidence type="ECO:0000256" key="4">
    <source>
        <dbReference type="ARBA" id="ARBA00022519"/>
    </source>
</evidence>
<evidence type="ECO:0000256" key="7">
    <source>
        <dbReference type="ARBA" id="ARBA00023136"/>
    </source>
</evidence>
<keyword evidence="5 9" id="KW-0812">Transmembrane</keyword>
<evidence type="ECO:0000256" key="2">
    <source>
        <dbReference type="ARBA" id="ARBA00022448"/>
    </source>
</evidence>
<feature type="transmembrane region" description="Helical" evidence="9">
    <location>
        <begin position="197"/>
        <end position="216"/>
    </location>
</feature>
<evidence type="ECO:0000256" key="6">
    <source>
        <dbReference type="ARBA" id="ARBA00022989"/>
    </source>
</evidence>
<dbReference type="Proteomes" id="UP001173801">
    <property type="component" value="Unassembled WGS sequence"/>
</dbReference>
<dbReference type="RefSeq" id="WP_284937019.1">
    <property type="nucleotide sequence ID" value="NZ_JANURM010000002.1"/>
</dbReference>
<evidence type="ECO:0000256" key="9">
    <source>
        <dbReference type="SAM" id="Phobius"/>
    </source>
</evidence>
<evidence type="ECO:0000313" key="10">
    <source>
        <dbReference type="EMBL" id="MDL0088370.1"/>
    </source>
</evidence>
<reference evidence="10" key="2">
    <citation type="journal article" date="2023" name="Microorganisms">
        <title>Isolation and Genomic Characteristics of Cat-Borne Campylobacter felis sp. nov. and Sheep-Borne Campylobacter ovis sp. nov.</title>
        <authorList>
            <person name="Wang H."/>
            <person name="Li Y."/>
            <person name="Gu Y."/>
            <person name="Zhou G."/>
            <person name="Chen X."/>
            <person name="Zhang X."/>
            <person name="Shao Z."/>
            <person name="Zhang J."/>
            <person name="Zhang M."/>
        </authorList>
    </citation>
    <scope>NUCLEOTIDE SEQUENCE</scope>
    <source>
        <strain evidence="10">PS10</strain>
    </source>
</reference>
<feature type="transmembrane region" description="Helical" evidence="9">
    <location>
        <begin position="141"/>
        <end position="162"/>
    </location>
</feature>
<reference evidence="10" key="1">
    <citation type="submission" date="2022-08" db="EMBL/GenBank/DDBJ databases">
        <authorList>
            <person name="Wang H."/>
        </authorList>
    </citation>
    <scope>NUCLEOTIDE SEQUENCE</scope>
    <source>
        <strain evidence="10">PS10</strain>
    </source>
</reference>
<name>A0ABT7HP08_9BACT</name>
<dbReference type="Pfam" id="PF04143">
    <property type="entry name" value="Sulf_transp"/>
    <property type="match status" value="2"/>
</dbReference>
<evidence type="ECO:0000256" key="5">
    <source>
        <dbReference type="ARBA" id="ARBA00022692"/>
    </source>
</evidence>
<comment type="caution">
    <text evidence="10">The sequence shown here is derived from an EMBL/GenBank/DDBJ whole genome shotgun (WGS) entry which is preliminary data.</text>
</comment>
<comment type="similarity">
    <text evidence="8">Belongs to the TsuA/YedE (TC 9.B.102) family.</text>
</comment>
<feature type="transmembrane region" description="Helical" evidence="9">
    <location>
        <begin position="370"/>
        <end position="392"/>
    </location>
</feature>
<feature type="transmembrane region" description="Helical" evidence="9">
    <location>
        <begin position="109"/>
        <end position="129"/>
    </location>
</feature>
<accession>A0ABT7HP08</accession>
<evidence type="ECO:0000313" key="11">
    <source>
        <dbReference type="Proteomes" id="UP001173801"/>
    </source>
</evidence>
<keyword evidence="2" id="KW-0813">Transport</keyword>
<feature type="transmembrane region" description="Helical" evidence="9">
    <location>
        <begin position="301"/>
        <end position="323"/>
    </location>
</feature>
<organism evidence="10 11">
    <name type="scientific">Campylobacter gastrosuis</name>
    <dbReference type="NCBI Taxonomy" id="2974576"/>
    <lineage>
        <taxon>Bacteria</taxon>
        <taxon>Pseudomonadati</taxon>
        <taxon>Campylobacterota</taxon>
        <taxon>Epsilonproteobacteria</taxon>
        <taxon>Campylobacterales</taxon>
        <taxon>Campylobacteraceae</taxon>
        <taxon>Campylobacter</taxon>
    </lineage>
</organism>
<proteinExistence type="inferred from homology"/>
<evidence type="ECO:0000256" key="3">
    <source>
        <dbReference type="ARBA" id="ARBA00022475"/>
    </source>
</evidence>
<keyword evidence="4" id="KW-0997">Cell inner membrane</keyword>
<dbReference type="PANTHER" id="PTHR30574">
    <property type="entry name" value="INNER MEMBRANE PROTEIN YEDE"/>
    <property type="match status" value="1"/>
</dbReference>
<keyword evidence="7 9" id="KW-0472">Membrane</keyword>
<dbReference type="PANTHER" id="PTHR30574:SF1">
    <property type="entry name" value="SULPHUR TRANSPORT DOMAIN-CONTAINING PROTEIN"/>
    <property type="match status" value="1"/>
</dbReference>
<dbReference type="InterPro" id="IPR047732">
    <property type="entry name" value="YedE-like"/>
</dbReference>
<keyword evidence="3" id="KW-1003">Cell membrane</keyword>
<evidence type="ECO:0000256" key="8">
    <source>
        <dbReference type="ARBA" id="ARBA00035655"/>
    </source>
</evidence>
<dbReference type="InterPro" id="IPR018184">
    <property type="entry name" value="Integrin_alpha_C_CS"/>
</dbReference>
<keyword evidence="6 9" id="KW-1133">Transmembrane helix</keyword>
<protein>
    <submittedName>
        <fullName evidence="10">Selenium metabolism membrane protein YedE/FdhT</fullName>
    </submittedName>
</protein>
<comment type="subcellular location">
    <subcellularLocation>
        <location evidence="1">Cell inner membrane</location>
        <topology evidence="1">Multi-pass membrane protein</topology>
    </subcellularLocation>
</comment>
<dbReference type="InterPro" id="IPR007272">
    <property type="entry name" value="Sulf_transp_TsuA/YedE"/>
</dbReference>
<evidence type="ECO:0000256" key="1">
    <source>
        <dbReference type="ARBA" id="ARBA00004429"/>
    </source>
</evidence>
<feature type="transmembrane region" description="Helical" evidence="9">
    <location>
        <begin position="270"/>
        <end position="289"/>
    </location>
</feature>
<dbReference type="NCBIfam" id="NF033796">
    <property type="entry name" value="selen_YedE_FdhT"/>
    <property type="match status" value="1"/>
</dbReference>
<sequence length="404" mass="44422">MFNHFRQTYLVNFWDVGKAMIALAIISAVYFGIFGGVWAVTGEMTRWGGEFLELFGMDLSGYSYYKMQNLNGTPLTRTDGVMLIGMFLGATIAAFMANKVKFRLPASGIRVFQAIVGGILSGFGARLAFGCNLADFFTGLPYFSLHTWLFAVFMVLGIYVAVKVGKLKIFRPKVVLEKCGVNGKGIVKDKGRADRHFFYGILVLVFSIAWLIYLFINAPSFDLKIKASLLPLALIFGVAFGFIISKGQVCFTSCFRDLFLFGRDTATKGAFYGMIIATFIVFVLMLNGYQAKVVNFSPAVAVGAFLFGFGIVFAGGCECGWTYRATEGQMHFMIVGVANFVGTAILALNYDLMPAWFKDGAKINLLSEFGLLGGLAVNLCLFGLALLLVFFYKQGFFKRGGYNV</sequence>
<keyword evidence="11" id="KW-1185">Reference proteome</keyword>
<feature type="transmembrane region" description="Helical" evidence="9">
    <location>
        <begin position="228"/>
        <end position="249"/>
    </location>
</feature>
<feature type="transmembrane region" description="Helical" evidence="9">
    <location>
        <begin position="330"/>
        <end position="350"/>
    </location>
</feature>